<organism evidence="1 2">
    <name type="scientific">Paraburkholderia phytofirmans</name>
    <dbReference type="NCBI Taxonomy" id="261302"/>
    <lineage>
        <taxon>Bacteria</taxon>
        <taxon>Pseudomonadati</taxon>
        <taxon>Pseudomonadota</taxon>
        <taxon>Betaproteobacteria</taxon>
        <taxon>Burkholderiales</taxon>
        <taxon>Burkholderiaceae</taxon>
        <taxon>Paraburkholderia</taxon>
    </lineage>
</organism>
<protein>
    <submittedName>
        <fullName evidence="1">Uncharacterized protein</fullName>
    </submittedName>
</protein>
<dbReference type="Proteomes" id="UP001629274">
    <property type="component" value="Unassembled WGS sequence"/>
</dbReference>
<keyword evidence="2" id="KW-1185">Reference proteome</keyword>
<dbReference type="EMBL" id="JAQQDR010000005">
    <property type="protein sequence ID" value="MFM0239666.1"/>
    <property type="molecule type" value="Genomic_DNA"/>
</dbReference>
<comment type="caution">
    <text evidence="1">The sequence shown here is derived from an EMBL/GenBank/DDBJ whole genome shotgun (WGS) entry which is preliminary data.</text>
</comment>
<dbReference type="RefSeq" id="WP_408263370.1">
    <property type="nucleotide sequence ID" value="NZ_JAQQCK010000012.1"/>
</dbReference>
<name>A0ABW9BGE2_9BURK</name>
<sequence>MRPRHADRKPGAARSVFLDAREVELLDGMDQETTTWLAPPTGHVNQETLESSIDTVHRFVSWLDAAIEEKLYGRR</sequence>
<gene>
    <name evidence="1" type="ORF">PQR03_16170</name>
</gene>
<reference evidence="1 2" key="1">
    <citation type="journal article" date="2024" name="Chem. Sci.">
        <title>Discovery of megapolipeptins by genome mining of a Burkholderiales bacteria collection.</title>
        <authorList>
            <person name="Paulo B.S."/>
            <person name="Recchia M.J.J."/>
            <person name="Lee S."/>
            <person name="Fergusson C.H."/>
            <person name="Romanowski S.B."/>
            <person name="Hernandez A."/>
            <person name="Krull N."/>
            <person name="Liu D.Y."/>
            <person name="Cavanagh H."/>
            <person name="Bos A."/>
            <person name="Gray C.A."/>
            <person name="Murphy B.T."/>
            <person name="Linington R.G."/>
            <person name="Eustaquio A.S."/>
        </authorList>
    </citation>
    <scope>NUCLEOTIDE SEQUENCE [LARGE SCALE GENOMIC DNA]</scope>
    <source>
        <strain evidence="1 2">RL17-351-BIE-A</strain>
    </source>
</reference>
<proteinExistence type="predicted"/>
<evidence type="ECO:0000313" key="1">
    <source>
        <dbReference type="EMBL" id="MFM0239666.1"/>
    </source>
</evidence>
<evidence type="ECO:0000313" key="2">
    <source>
        <dbReference type="Proteomes" id="UP001629274"/>
    </source>
</evidence>
<accession>A0ABW9BGE2</accession>